<dbReference type="RefSeq" id="WP_090029910.1">
    <property type="nucleotide sequence ID" value="NZ_BONM01000005.1"/>
</dbReference>
<proteinExistence type="predicted"/>
<evidence type="ECO:0000256" key="3">
    <source>
        <dbReference type="ARBA" id="ARBA00022679"/>
    </source>
</evidence>
<feature type="domain" description="Glycosyltransferase subfamily 4-like N-terminal" evidence="5">
    <location>
        <begin position="22"/>
        <end position="197"/>
    </location>
</feature>
<dbReference type="InterPro" id="IPR028098">
    <property type="entry name" value="Glyco_trans_4-like_N"/>
</dbReference>
<evidence type="ECO:0000259" key="4">
    <source>
        <dbReference type="Pfam" id="PF00534"/>
    </source>
</evidence>
<evidence type="ECO:0000256" key="1">
    <source>
        <dbReference type="ARBA" id="ARBA00021292"/>
    </source>
</evidence>
<keyword evidence="2" id="KW-0328">Glycosyltransferase</keyword>
<accession>A0A1I0V7C5</accession>
<dbReference type="InterPro" id="IPR050194">
    <property type="entry name" value="Glycosyltransferase_grp1"/>
</dbReference>
<dbReference type="Gene3D" id="3.40.50.2000">
    <property type="entry name" value="Glycogen Phosphorylase B"/>
    <property type="match status" value="2"/>
</dbReference>
<evidence type="ECO:0000256" key="2">
    <source>
        <dbReference type="ARBA" id="ARBA00022676"/>
    </source>
</evidence>
<gene>
    <name evidence="6" type="ORF">SAMN05421867_101199</name>
</gene>
<dbReference type="InterPro" id="IPR001296">
    <property type="entry name" value="Glyco_trans_1"/>
</dbReference>
<name>A0A1I0V7C5_9CELL</name>
<sequence>MRVALVSEHASPLAVLGGVDAGGQNVHVDALARGLADLGHDVRVYTRRDDASLPERVPLGPRVEVVHVPAGPAREVPKDALAPYMDAFGDWMARDWERTGTPAVAHSHFWMSGLATLRAAAALDVPVAHTYHALGSVKRRHQGAKDTSPAGRVAAELSVGERADLVVATCRDEVDELVRLGLDPARIQVVPCGVDVTHFRPLPPARRGRAAGAARGGGALLPRRRQPHRLLVVGRLVERKGVDTVVRALAAVPGTELLVAGGPPADLLAADPEACRLVALAEALGVDDRVTLLGRVEHDDLPAVIGSADVVVATPWYEPFGIVPLEAAACGVPVVGSAVGGLLDSVRPGVTGLLVPPRDPDALAAALRPLLADPVRRRALGQAARRRAVRTYAWSQVAQRTAALYQTLALPADALLAGPAAVPALTEVAV</sequence>
<dbReference type="Pfam" id="PF13439">
    <property type="entry name" value="Glyco_transf_4"/>
    <property type="match status" value="1"/>
</dbReference>
<dbReference type="GO" id="GO:0016757">
    <property type="term" value="F:glycosyltransferase activity"/>
    <property type="evidence" value="ECO:0007669"/>
    <property type="project" value="UniProtKB-KW"/>
</dbReference>
<reference evidence="6 7" key="1">
    <citation type="submission" date="2016-10" db="EMBL/GenBank/DDBJ databases">
        <authorList>
            <person name="de Groot N.N."/>
        </authorList>
    </citation>
    <scope>NUCLEOTIDE SEQUENCE [LARGE SCALE GENOMIC DNA]</scope>
    <source>
        <strain evidence="6 7">CGMCC 4.6945</strain>
    </source>
</reference>
<organism evidence="6 7">
    <name type="scientific">Cellulomonas marina</name>
    <dbReference type="NCBI Taxonomy" id="988821"/>
    <lineage>
        <taxon>Bacteria</taxon>
        <taxon>Bacillati</taxon>
        <taxon>Actinomycetota</taxon>
        <taxon>Actinomycetes</taxon>
        <taxon>Micrococcales</taxon>
        <taxon>Cellulomonadaceae</taxon>
        <taxon>Cellulomonas</taxon>
    </lineage>
</organism>
<dbReference type="SUPFAM" id="SSF53756">
    <property type="entry name" value="UDP-Glycosyltransferase/glycogen phosphorylase"/>
    <property type="match status" value="1"/>
</dbReference>
<dbReference type="Proteomes" id="UP000199012">
    <property type="component" value="Unassembled WGS sequence"/>
</dbReference>
<dbReference type="AlphaFoldDB" id="A0A1I0V7C5"/>
<dbReference type="OrthoDB" id="9810929at2"/>
<dbReference type="PANTHER" id="PTHR45947">
    <property type="entry name" value="SULFOQUINOVOSYL TRANSFERASE SQD2"/>
    <property type="match status" value="1"/>
</dbReference>
<keyword evidence="7" id="KW-1185">Reference proteome</keyword>
<dbReference type="PANTHER" id="PTHR45947:SF3">
    <property type="entry name" value="SULFOQUINOVOSYL TRANSFERASE SQD2"/>
    <property type="match status" value="1"/>
</dbReference>
<evidence type="ECO:0000313" key="7">
    <source>
        <dbReference type="Proteomes" id="UP000199012"/>
    </source>
</evidence>
<dbReference type="Pfam" id="PF00534">
    <property type="entry name" value="Glycos_transf_1"/>
    <property type="match status" value="1"/>
</dbReference>
<evidence type="ECO:0000313" key="6">
    <source>
        <dbReference type="EMBL" id="SFA71983.1"/>
    </source>
</evidence>
<protein>
    <recommendedName>
        <fullName evidence="1">D-inositol 3-phosphate glycosyltransferase</fullName>
    </recommendedName>
</protein>
<feature type="domain" description="Glycosyl transferase family 1" evidence="4">
    <location>
        <begin position="227"/>
        <end position="387"/>
    </location>
</feature>
<dbReference type="GO" id="GO:1901137">
    <property type="term" value="P:carbohydrate derivative biosynthetic process"/>
    <property type="evidence" value="ECO:0007669"/>
    <property type="project" value="UniProtKB-ARBA"/>
</dbReference>
<dbReference type="EMBL" id="FOKA01000001">
    <property type="protein sequence ID" value="SFA71983.1"/>
    <property type="molecule type" value="Genomic_DNA"/>
</dbReference>
<keyword evidence="3 6" id="KW-0808">Transferase</keyword>
<evidence type="ECO:0000259" key="5">
    <source>
        <dbReference type="Pfam" id="PF13439"/>
    </source>
</evidence>
<dbReference type="STRING" id="988821.SAMN05421867_101199"/>